<sequence>MMGISIQILGLLLVLSEILLRRLIVGKGGQEIYDTVGKKFHLWGRTILILIGLFFLFFVLDLTYELAFKRFILILLAVIYAFEAFIGWMYIKSSKAFLVPILLLLIATIYCYNFVF</sequence>
<protein>
    <recommendedName>
        <fullName evidence="4">DUF4181 domain-containing protein</fullName>
    </recommendedName>
</protein>
<dbReference type="EMBL" id="QNQT01000001">
    <property type="protein sequence ID" value="RDU38812.1"/>
    <property type="molecule type" value="Genomic_DNA"/>
</dbReference>
<accession>A0A3D8GWQ1</accession>
<feature type="transmembrane region" description="Helical" evidence="1">
    <location>
        <begin position="71"/>
        <end position="91"/>
    </location>
</feature>
<evidence type="ECO:0000256" key="1">
    <source>
        <dbReference type="SAM" id="Phobius"/>
    </source>
</evidence>
<reference evidence="2 3" key="1">
    <citation type="submission" date="2018-07" db="EMBL/GenBank/DDBJ databases">
        <title>Bacillus sp. YLB-04 draft genome sequence.</title>
        <authorList>
            <person name="Yu L."/>
            <person name="Tang X."/>
        </authorList>
    </citation>
    <scope>NUCLEOTIDE SEQUENCE [LARGE SCALE GENOMIC DNA]</scope>
    <source>
        <strain evidence="2 3">YLB-04</strain>
    </source>
</reference>
<name>A0A3D8GWQ1_9BACI</name>
<dbReference type="Pfam" id="PF13789">
    <property type="entry name" value="DUF4181"/>
    <property type="match status" value="1"/>
</dbReference>
<feature type="transmembrane region" description="Helical" evidence="1">
    <location>
        <begin position="40"/>
        <end position="59"/>
    </location>
</feature>
<keyword evidence="1" id="KW-0812">Transmembrane</keyword>
<comment type="caution">
    <text evidence="2">The sequence shown here is derived from an EMBL/GenBank/DDBJ whole genome shotgun (WGS) entry which is preliminary data.</text>
</comment>
<organism evidence="2 3">
    <name type="scientific">Neobacillus piezotolerans</name>
    <dbReference type="NCBI Taxonomy" id="2259171"/>
    <lineage>
        <taxon>Bacteria</taxon>
        <taxon>Bacillati</taxon>
        <taxon>Bacillota</taxon>
        <taxon>Bacilli</taxon>
        <taxon>Bacillales</taxon>
        <taxon>Bacillaceae</taxon>
        <taxon>Neobacillus</taxon>
    </lineage>
</organism>
<evidence type="ECO:0008006" key="4">
    <source>
        <dbReference type="Google" id="ProtNLM"/>
    </source>
</evidence>
<keyword evidence="1" id="KW-0472">Membrane</keyword>
<keyword evidence="1" id="KW-1133">Transmembrane helix</keyword>
<evidence type="ECO:0000313" key="3">
    <source>
        <dbReference type="Proteomes" id="UP000257144"/>
    </source>
</evidence>
<keyword evidence="3" id="KW-1185">Reference proteome</keyword>
<feature type="transmembrane region" description="Helical" evidence="1">
    <location>
        <begin position="97"/>
        <end position="115"/>
    </location>
</feature>
<dbReference type="AlphaFoldDB" id="A0A3D8GWQ1"/>
<dbReference type="Proteomes" id="UP000257144">
    <property type="component" value="Unassembled WGS sequence"/>
</dbReference>
<dbReference type="InterPro" id="IPR025441">
    <property type="entry name" value="DUF4181"/>
</dbReference>
<gene>
    <name evidence="2" type="ORF">DRW41_04435</name>
</gene>
<dbReference type="OrthoDB" id="2626526at2"/>
<proteinExistence type="predicted"/>
<evidence type="ECO:0000313" key="2">
    <source>
        <dbReference type="EMBL" id="RDU38812.1"/>
    </source>
</evidence>